<dbReference type="CDD" id="cd21176">
    <property type="entry name" value="LPMO_auxiliary-like"/>
    <property type="match status" value="1"/>
</dbReference>
<keyword evidence="7" id="KW-0449">Lipoprotein</keyword>
<evidence type="ECO:0000256" key="2">
    <source>
        <dbReference type="ARBA" id="ARBA00022475"/>
    </source>
</evidence>
<dbReference type="GO" id="GO:0098552">
    <property type="term" value="C:side of membrane"/>
    <property type="evidence" value="ECO:0007669"/>
    <property type="project" value="UniProtKB-KW"/>
</dbReference>
<dbReference type="Pfam" id="PF20238">
    <property type="entry name" value="BIM1-like_dom"/>
    <property type="match status" value="1"/>
</dbReference>
<dbReference type="InterPro" id="IPR046936">
    <property type="entry name" value="BIM1-like"/>
</dbReference>
<keyword evidence="11" id="KW-1185">Reference proteome</keyword>
<keyword evidence="3" id="KW-0336">GPI-anchor</keyword>
<evidence type="ECO:0000256" key="5">
    <source>
        <dbReference type="ARBA" id="ARBA00023136"/>
    </source>
</evidence>
<dbReference type="InterPro" id="IPR046530">
    <property type="entry name" value="BIM1-like_dom"/>
</dbReference>
<feature type="region of interest" description="Disordered" evidence="8">
    <location>
        <begin position="165"/>
        <end position="194"/>
    </location>
</feature>
<feature type="domain" description="Copper acquisition factor BIM1-like" evidence="9">
    <location>
        <begin position="9"/>
        <end position="159"/>
    </location>
</feature>
<evidence type="ECO:0000256" key="7">
    <source>
        <dbReference type="ARBA" id="ARBA00023288"/>
    </source>
</evidence>
<accession>A0A371DU69</accession>
<keyword evidence="2" id="KW-1003">Cell membrane</keyword>
<protein>
    <recommendedName>
        <fullName evidence="9">Copper acquisition factor BIM1-like domain-containing protein</fullName>
    </recommendedName>
</protein>
<sequence>MTSLLTVVSAHFQLQYPPPRGDFVEDDEPTFCDGYANSVANRTTFPTSGGFISINSEHPSWTLGGILATVQNPANFAAFQDGKGNFQQFLPFFSTTGEGSFCVDVDLAKSGISGIQNGANVTLQFVFDGGDGQLYQCADVTLADNFTIATSISCKNATDAAATPVSTSVAPRATSTSPSSSGSGSAAGPSSTNNSAMRNAAMGVSGAAGLLGAMIALL</sequence>
<dbReference type="STRING" id="139420.A0A371DU69"/>
<organism evidence="10 11">
    <name type="scientific">Lentinus brumalis</name>
    <dbReference type="NCBI Taxonomy" id="2498619"/>
    <lineage>
        <taxon>Eukaryota</taxon>
        <taxon>Fungi</taxon>
        <taxon>Dikarya</taxon>
        <taxon>Basidiomycota</taxon>
        <taxon>Agaricomycotina</taxon>
        <taxon>Agaricomycetes</taxon>
        <taxon>Polyporales</taxon>
        <taxon>Polyporaceae</taxon>
        <taxon>Lentinus</taxon>
    </lineage>
</organism>
<evidence type="ECO:0000256" key="4">
    <source>
        <dbReference type="ARBA" id="ARBA00022729"/>
    </source>
</evidence>
<dbReference type="PANTHER" id="PTHR34992">
    <property type="entry name" value="HYPHAL ANASTAMOSIS-7 PROTEIN"/>
    <property type="match status" value="1"/>
</dbReference>
<evidence type="ECO:0000259" key="9">
    <source>
        <dbReference type="Pfam" id="PF20238"/>
    </source>
</evidence>
<evidence type="ECO:0000256" key="1">
    <source>
        <dbReference type="ARBA" id="ARBA00004609"/>
    </source>
</evidence>
<name>A0A371DU69_9APHY</name>
<evidence type="ECO:0000313" key="10">
    <source>
        <dbReference type="EMBL" id="RDX56087.1"/>
    </source>
</evidence>
<dbReference type="EMBL" id="KZ857381">
    <property type="protein sequence ID" value="RDX56087.1"/>
    <property type="molecule type" value="Genomic_DNA"/>
</dbReference>
<evidence type="ECO:0000313" key="11">
    <source>
        <dbReference type="Proteomes" id="UP000256964"/>
    </source>
</evidence>
<keyword evidence="6" id="KW-0325">Glycoprotein</keyword>
<dbReference type="Proteomes" id="UP000256964">
    <property type="component" value="Unassembled WGS sequence"/>
</dbReference>
<keyword evidence="5" id="KW-0472">Membrane</keyword>
<reference evidence="10 11" key="1">
    <citation type="journal article" date="2018" name="Biotechnol. Biofuels">
        <title>Integrative visual omics of the white-rot fungus Polyporus brumalis exposes the biotechnological potential of its oxidative enzymes for delignifying raw plant biomass.</title>
        <authorList>
            <person name="Miyauchi S."/>
            <person name="Rancon A."/>
            <person name="Drula E."/>
            <person name="Hage H."/>
            <person name="Chaduli D."/>
            <person name="Favel A."/>
            <person name="Grisel S."/>
            <person name="Henrissat B."/>
            <person name="Herpoel-Gimbert I."/>
            <person name="Ruiz-Duenas F.J."/>
            <person name="Chevret D."/>
            <person name="Hainaut M."/>
            <person name="Lin J."/>
            <person name="Wang M."/>
            <person name="Pangilinan J."/>
            <person name="Lipzen A."/>
            <person name="Lesage-Meessen L."/>
            <person name="Navarro D."/>
            <person name="Riley R."/>
            <person name="Grigoriev I.V."/>
            <person name="Zhou S."/>
            <person name="Raouche S."/>
            <person name="Rosso M.N."/>
        </authorList>
    </citation>
    <scope>NUCLEOTIDE SEQUENCE [LARGE SCALE GENOMIC DNA]</scope>
    <source>
        <strain evidence="10 11">BRFM 1820</strain>
    </source>
</reference>
<keyword evidence="4" id="KW-0732">Signal</keyword>
<dbReference type="GO" id="GO:0005886">
    <property type="term" value="C:plasma membrane"/>
    <property type="evidence" value="ECO:0007669"/>
    <property type="project" value="UniProtKB-SubCell"/>
</dbReference>
<gene>
    <name evidence="10" type="ORF">OH76DRAFT_1337274</name>
</gene>
<dbReference type="OrthoDB" id="2146436at2759"/>
<proteinExistence type="predicted"/>
<comment type="subcellular location">
    <subcellularLocation>
        <location evidence="1">Cell membrane</location>
        <topology evidence="1">Lipid-anchor</topology>
        <topology evidence="1">GPI-anchor</topology>
    </subcellularLocation>
</comment>
<evidence type="ECO:0000256" key="3">
    <source>
        <dbReference type="ARBA" id="ARBA00022622"/>
    </source>
</evidence>
<evidence type="ECO:0000256" key="8">
    <source>
        <dbReference type="SAM" id="MobiDB-lite"/>
    </source>
</evidence>
<dbReference type="AlphaFoldDB" id="A0A371DU69"/>
<evidence type="ECO:0000256" key="6">
    <source>
        <dbReference type="ARBA" id="ARBA00023180"/>
    </source>
</evidence>